<dbReference type="PANTHER" id="PTHR11795:SF447">
    <property type="entry name" value="ABC TRANSPORTER PERMEASE PROTEIN"/>
    <property type="match status" value="1"/>
</dbReference>
<feature type="transmembrane region" description="Helical" evidence="9">
    <location>
        <begin position="250"/>
        <end position="271"/>
    </location>
</feature>
<feature type="transmembrane region" description="Helical" evidence="9">
    <location>
        <begin position="387"/>
        <end position="404"/>
    </location>
</feature>
<comment type="caution">
    <text evidence="11">The sequence shown here is derived from an EMBL/GenBank/DDBJ whole genome shotgun (WGS) entry which is preliminary data.</text>
</comment>
<dbReference type="AlphaFoldDB" id="A0A2W5R5C6"/>
<dbReference type="GO" id="GO:0022857">
    <property type="term" value="F:transmembrane transporter activity"/>
    <property type="evidence" value="ECO:0007669"/>
    <property type="project" value="InterPro"/>
</dbReference>
<keyword evidence="4 9" id="KW-0812">Transmembrane</keyword>
<keyword evidence="6 9" id="KW-1133">Transmembrane helix</keyword>
<evidence type="ECO:0000256" key="6">
    <source>
        <dbReference type="ARBA" id="ARBA00022989"/>
    </source>
</evidence>
<evidence type="ECO:0000256" key="8">
    <source>
        <dbReference type="ARBA" id="ARBA00037998"/>
    </source>
</evidence>
<keyword evidence="3" id="KW-1003">Cell membrane</keyword>
<dbReference type="InterPro" id="IPR017779">
    <property type="entry name" value="ABC_UrtB_bac"/>
</dbReference>
<dbReference type="InterPro" id="IPR052157">
    <property type="entry name" value="BCAA_transport_permease"/>
</dbReference>
<dbReference type="CDD" id="cd06582">
    <property type="entry name" value="TM_PBP1_LivH_like"/>
    <property type="match status" value="1"/>
</dbReference>
<evidence type="ECO:0000256" key="2">
    <source>
        <dbReference type="ARBA" id="ARBA00022448"/>
    </source>
</evidence>
<evidence type="ECO:0000256" key="4">
    <source>
        <dbReference type="ARBA" id="ARBA00022692"/>
    </source>
</evidence>
<feature type="transmembrane region" description="Helical" evidence="9">
    <location>
        <begin position="502"/>
        <end position="522"/>
    </location>
</feature>
<evidence type="ECO:0000256" key="7">
    <source>
        <dbReference type="ARBA" id="ARBA00023136"/>
    </source>
</evidence>
<evidence type="ECO:0000313" key="12">
    <source>
        <dbReference type="Proteomes" id="UP000248887"/>
    </source>
</evidence>
<keyword evidence="7 9" id="KW-0472">Membrane</keyword>
<gene>
    <name evidence="11" type="primary">urtB</name>
    <name evidence="11" type="ORF">DI549_05935</name>
</gene>
<feature type="transmembrane region" description="Helical" evidence="9">
    <location>
        <begin position="303"/>
        <end position="327"/>
    </location>
</feature>
<evidence type="ECO:0000256" key="5">
    <source>
        <dbReference type="ARBA" id="ARBA00022970"/>
    </source>
</evidence>
<sequence>MKHWFLPLLAAVLLPAASPALAAPLDRAAMIGNLCGSAAQTGEGAGLLIGLAATGSEEDRAWAAALPRALLDRTLACDDQGAVLAEGGVDAATRTPRAVAGASRSPVISLKNRSLVELADAALALRSAPTVAARMAALRTLERRPATIPEGLLDAAATAEGDADLRAQIETLGQTAALNAADPAARIRAIGRVAENPSRRALTQIAALTSDPAYAANPAFKTAVDGATARIERGIAIGDTLAALYNGLSFASILFMAAIGLAIIFGLMGVINLAQGELIMIGAYVTWLVQQGLRHAAPGLLDWYLVLAIPVAFLVTAAIGVALEAALLRHLYKRPLMSLLATWAVSLFLMNLVRVIFGTQNLQFETPFYVSGGVPVIGDFIFTWNRMFAIAFAAVTLALTWAIVRKTPLGLNIRAVTQNRDMAACIGIPTRRTDMMAFGLGSGLAGLAGLALSPIYSVNPQMGQNFIIDSFMVVVLGGVGTIAGTVVAALGIGQINVLIEPLWGAVAAKVIVLLMIIGFLQWRPEGLFAVKGRRK</sequence>
<dbReference type="GO" id="GO:0006865">
    <property type="term" value="P:amino acid transport"/>
    <property type="evidence" value="ECO:0007669"/>
    <property type="project" value="UniProtKB-KW"/>
</dbReference>
<feature type="signal peptide" evidence="10">
    <location>
        <begin position="1"/>
        <end position="22"/>
    </location>
</feature>
<dbReference type="GO" id="GO:0005886">
    <property type="term" value="C:plasma membrane"/>
    <property type="evidence" value="ECO:0007669"/>
    <property type="project" value="UniProtKB-SubCell"/>
</dbReference>
<evidence type="ECO:0000256" key="9">
    <source>
        <dbReference type="SAM" id="Phobius"/>
    </source>
</evidence>
<proteinExistence type="inferred from homology"/>
<feature type="transmembrane region" description="Helical" evidence="9">
    <location>
        <begin position="339"/>
        <end position="357"/>
    </location>
</feature>
<feature type="transmembrane region" description="Helical" evidence="9">
    <location>
        <begin position="278"/>
        <end position="297"/>
    </location>
</feature>
<evidence type="ECO:0000256" key="10">
    <source>
        <dbReference type="SAM" id="SignalP"/>
    </source>
</evidence>
<dbReference type="EMBL" id="QFQD01000014">
    <property type="protein sequence ID" value="PZQ83994.1"/>
    <property type="molecule type" value="Genomic_DNA"/>
</dbReference>
<keyword evidence="2" id="KW-0813">Transport</keyword>
<feature type="transmembrane region" description="Helical" evidence="9">
    <location>
        <begin position="470"/>
        <end position="490"/>
    </location>
</feature>
<dbReference type="InterPro" id="IPR001851">
    <property type="entry name" value="ABC_transp_permease"/>
</dbReference>
<protein>
    <submittedName>
        <fullName evidence="11">Urea ABC transporter permease subunit UrtB</fullName>
    </submittedName>
</protein>
<comment type="subcellular location">
    <subcellularLocation>
        <location evidence="1">Cell membrane</location>
        <topology evidence="1">Multi-pass membrane protein</topology>
    </subcellularLocation>
</comment>
<dbReference type="Pfam" id="PF02653">
    <property type="entry name" value="BPD_transp_2"/>
    <property type="match status" value="1"/>
</dbReference>
<accession>A0A2W5R5C6</accession>
<feature type="transmembrane region" description="Helical" evidence="9">
    <location>
        <begin position="437"/>
        <end position="458"/>
    </location>
</feature>
<evidence type="ECO:0000256" key="1">
    <source>
        <dbReference type="ARBA" id="ARBA00004651"/>
    </source>
</evidence>
<keyword evidence="10" id="KW-0732">Signal</keyword>
<feature type="chain" id="PRO_5016143230" evidence="10">
    <location>
        <begin position="23"/>
        <end position="535"/>
    </location>
</feature>
<organism evidence="11 12">
    <name type="scientific">Ancylobacter novellus</name>
    <name type="common">Thiobacillus novellus</name>
    <dbReference type="NCBI Taxonomy" id="921"/>
    <lineage>
        <taxon>Bacteria</taxon>
        <taxon>Pseudomonadati</taxon>
        <taxon>Pseudomonadota</taxon>
        <taxon>Alphaproteobacteria</taxon>
        <taxon>Hyphomicrobiales</taxon>
        <taxon>Xanthobacteraceae</taxon>
        <taxon>Ancylobacter</taxon>
    </lineage>
</organism>
<keyword evidence="5" id="KW-0029">Amino-acid transport</keyword>
<comment type="similarity">
    <text evidence="8">Belongs to the binding-protein-dependent transport system permease family. LivHM subfamily.</text>
</comment>
<dbReference type="Proteomes" id="UP000248887">
    <property type="component" value="Unassembled WGS sequence"/>
</dbReference>
<dbReference type="PANTHER" id="PTHR11795">
    <property type="entry name" value="BRANCHED-CHAIN AMINO ACID TRANSPORT SYSTEM PERMEASE PROTEIN LIVH"/>
    <property type="match status" value="1"/>
</dbReference>
<dbReference type="NCBIfam" id="TIGR03409">
    <property type="entry name" value="urea_trans_UrtB"/>
    <property type="match status" value="1"/>
</dbReference>
<evidence type="ECO:0000256" key="3">
    <source>
        <dbReference type="ARBA" id="ARBA00022475"/>
    </source>
</evidence>
<evidence type="ECO:0000313" key="11">
    <source>
        <dbReference type="EMBL" id="PZQ83994.1"/>
    </source>
</evidence>
<reference evidence="11 12" key="1">
    <citation type="submission" date="2017-08" db="EMBL/GenBank/DDBJ databases">
        <title>Infants hospitalized years apart are colonized by the same room-sourced microbial strains.</title>
        <authorList>
            <person name="Brooks B."/>
            <person name="Olm M.R."/>
            <person name="Firek B.A."/>
            <person name="Baker R."/>
            <person name="Thomas B.C."/>
            <person name="Morowitz M.J."/>
            <person name="Banfield J.F."/>
        </authorList>
    </citation>
    <scope>NUCLEOTIDE SEQUENCE [LARGE SCALE GENOMIC DNA]</scope>
    <source>
        <strain evidence="11">S2_005_001_R2_27</strain>
    </source>
</reference>
<name>A0A2W5R5C6_ANCNO</name>